<gene>
    <name evidence="2" type="ORF">BgAZ_204260</name>
</gene>
<sequence length="179" mass="19677">MGIIGFLFVNLLLPLSWTPEATATAHMSSIKLHKPDTVASLLQKADTPHAGDNKENTEDKQNKPEPLNLIFSPTAQQVSDEYLKFLDALEDGLHNLRNALNVLTKLLHLLPEEERQGTFQVDKESYTIADMQDTLDKLIVNGEKDQRVLMKGVVEVLHKLAVPSAKSQGLPAAGSAPYA</sequence>
<accession>A0AAD8P9F9</accession>
<feature type="signal peptide" evidence="1">
    <location>
        <begin position="1"/>
        <end position="23"/>
    </location>
</feature>
<dbReference type="EMBL" id="JAVEPI010000002">
    <property type="protein sequence ID" value="KAK1443550.1"/>
    <property type="molecule type" value="Genomic_DNA"/>
</dbReference>
<evidence type="ECO:0000313" key="3">
    <source>
        <dbReference type="Proteomes" id="UP001230268"/>
    </source>
</evidence>
<reference evidence="2" key="1">
    <citation type="submission" date="2023-08" db="EMBL/GenBank/DDBJ databases">
        <title>Draft sequence of the Babesia gibsoni genome.</title>
        <authorList>
            <person name="Yamagishi J.Y."/>
            <person name="Xuan X.X."/>
        </authorList>
    </citation>
    <scope>NUCLEOTIDE SEQUENCE</scope>
    <source>
        <strain evidence="2">Azabu</strain>
    </source>
</reference>
<proteinExistence type="predicted"/>
<protein>
    <submittedName>
        <fullName evidence="2">Uncharacterized protein</fullName>
    </submittedName>
</protein>
<name>A0AAD8P9F9_BABGI</name>
<evidence type="ECO:0000256" key="1">
    <source>
        <dbReference type="SAM" id="SignalP"/>
    </source>
</evidence>
<feature type="chain" id="PRO_5042233884" evidence="1">
    <location>
        <begin position="24"/>
        <end position="179"/>
    </location>
</feature>
<organism evidence="2 3">
    <name type="scientific">Babesia gibsoni</name>
    <dbReference type="NCBI Taxonomy" id="33632"/>
    <lineage>
        <taxon>Eukaryota</taxon>
        <taxon>Sar</taxon>
        <taxon>Alveolata</taxon>
        <taxon>Apicomplexa</taxon>
        <taxon>Aconoidasida</taxon>
        <taxon>Piroplasmida</taxon>
        <taxon>Babesiidae</taxon>
        <taxon>Babesia</taxon>
    </lineage>
</organism>
<comment type="caution">
    <text evidence="2">The sequence shown here is derived from an EMBL/GenBank/DDBJ whole genome shotgun (WGS) entry which is preliminary data.</text>
</comment>
<keyword evidence="3" id="KW-1185">Reference proteome</keyword>
<evidence type="ECO:0000313" key="2">
    <source>
        <dbReference type="EMBL" id="KAK1443550.1"/>
    </source>
</evidence>
<dbReference type="AlphaFoldDB" id="A0AAD8P9F9"/>
<dbReference type="Proteomes" id="UP001230268">
    <property type="component" value="Unassembled WGS sequence"/>
</dbReference>
<keyword evidence="1" id="KW-0732">Signal</keyword>